<protein>
    <submittedName>
        <fullName evidence="1">Uncharacterized protein</fullName>
    </submittedName>
</protein>
<evidence type="ECO:0000313" key="1">
    <source>
        <dbReference type="EMBL" id="JAH82630.1"/>
    </source>
</evidence>
<reference evidence="1" key="2">
    <citation type="journal article" date="2015" name="Fish Shellfish Immunol.">
        <title>Early steps in the European eel (Anguilla anguilla)-Vibrio vulnificus interaction in the gills: Role of the RtxA13 toxin.</title>
        <authorList>
            <person name="Callol A."/>
            <person name="Pajuelo D."/>
            <person name="Ebbesson L."/>
            <person name="Teles M."/>
            <person name="MacKenzie S."/>
            <person name="Amaro C."/>
        </authorList>
    </citation>
    <scope>NUCLEOTIDE SEQUENCE</scope>
</reference>
<organism evidence="1">
    <name type="scientific">Anguilla anguilla</name>
    <name type="common">European freshwater eel</name>
    <name type="synonym">Muraena anguilla</name>
    <dbReference type="NCBI Taxonomy" id="7936"/>
    <lineage>
        <taxon>Eukaryota</taxon>
        <taxon>Metazoa</taxon>
        <taxon>Chordata</taxon>
        <taxon>Craniata</taxon>
        <taxon>Vertebrata</taxon>
        <taxon>Euteleostomi</taxon>
        <taxon>Actinopterygii</taxon>
        <taxon>Neopterygii</taxon>
        <taxon>Teleostei</taxon>
        <taxon>Anguilliformes</taxon>
        <taxon>Anguillidae</taxon>
        <taxon>Anguilla</taxon>
    </lineage>
</organism>
<dbReference type="EMBL" id="GBXM01025947">
    <property type="protein sequence ID" value="JAH82630.1"/>
    <property type="molecule type" value="Transcribed_RNA"/>
</dbReference>
<sequence length="30" mass="3172">MNICFCLGLSFLSSLLLHGYDGGSQVLVAL</sequence>
<reference evidence="1" key="1">
    <citation type="submission" date="2014-11" db="EMBL/GenBank/DDBJ databases">
        <authorList>
            <person name="Amaro Gonzalez C."/>
        </authorList>
    </citation>
    <scope>NUCLEOTIDE SEQUENCE</scope>
</reference>
<name>A0A0E9VZ86_ANGAN</name>
<dbReference type="AlphaFoldDB" id="A0A0E9VZ86"/>
<proteinExistence type="predicted"/>
<accession>A0A0E9VZ86</accession>